<keyword evidence="4" id="KW-1185">Reference proteome</keyword>
<gene>
    <name evidence="3" type="ORF">GN330_22040</name>
</gene>
<dbReference type="AlphaFoldDB" id="A0A844QPG7"/>
<dbReference type="InterPro" id="IPR029462">
    <property type="entry name" value="Rnk_N"/>
</dbReference>
<evidence type="ECO:0000313" key="4">
    <source>
        <dbReference type="Proteomes" id="UP000463224"/>
    </source>
</evidence>
<dbReference type="GO" id="GO:0032784">
    <property type="term" value="P:regulation of DNA-templated transcription elongation"/>
    <property type="evidence" value="ECO:0007669"/>
    <property type="project" value="InterPro"/>
</dbReference>
<dbReference type="PANTHER" id="PTHR30437">
    <property type="entry name" value="TRANSCRIPTION ELONGATION FACTOR GREA"/>
    <property type="match status" value="1"/>
</dbReference>
<reference evidence="3 4" key="1">
    <citation type="submission" date="2019-12" db="EMBL/GenBank/DDBJ databases">
        <title>Nitratireductor arenosus sp. nov., Isolated from sea sand, Jeju island, South Korea.</title>
        <authorList>
            <person name="Kim W."/>
        </authorList>
    </citation>
    <scope>NUCLEOTIDE SEQUENCE [LARGE SCALE GENOMIC DNA]</scope>
    <source>
        <strain evidence="3 4">CAU 1489</strain>
    </source>
</reference>
<dbReference type="Proteomes" id="UP000463224">
    <property type="component" value="Unassembled WGS sequence"/>
</dbReference>
<dbReference type="NCBIfam" id="NF004396">
    <property type="entry name" value="PRK05753.1"/>
    <property type="match status" value="1"/>
</dbReference>
<evidence type="ECO:0000259" key="1">
    <source>
        <dbReference type="Pfam" id="PF01272"/>
    </source>
</evidence>
<dbReference type="GO" id="GO:0016301">
    <property type="term" value="F:kinase activity"/>
    <property type="evidence" value="ECO:0007669"/>
    <property type="project" value="UniProtKB-KW"/>
</dbReference>
<dbReference type="GO" id="GO:0006354">
    <property type="term" value="P:DNA-templated transcription elongation"/>
    <property type="evidence" value="ECO:0007669"/>
    <property type="project" value="TreeGrafter"/>
</dbReference>
<keyword evidence="3" id="KW-0808">Transferase</keyword>
<dbReference type="RefSeq" id="WP_156715646.1">
    <property type="nucleotide sequence ID" value="NZ_WPHG01000008.1"/>
</dbReference>
<dbReference type="Pfam" id="PF14760">
    <property type="entry name" value="Rnk_N"/>
    <property type="match status" value="1"/>
</dbReference>
<comment type="caution">
    <text evidence="3">The sequence shown here is derived from an EMBL/GenBank/DDBJ whole genome shotgun (WGS) entry which is preliminary data.</text>
</comment>
<name>A0A844QPG7_9HYPH</name>
<feature type="domain" description="Regulator of nucleoside diphosphate kinase N-terminal" evidence="2">
    <location>
        <begin position="11"/>
        <end position="51"/>
    </location>
</feature>
<dbReference type="InterPro" id="IPR023459">
    <property type="entry name" value="Tscrpt_elong_fac_GreA/B_fam"/>
</dbReference>
<evidence type="ECO:0000313" key="3">
    <source>
        <dbReference type="EMBL" id="MVA99938.1"/>
    </source>
</evidence>
<dbReference type="SUPFAM" id="SSF54534">
    <property type="entry name" value="FKBP-like"/>
    <property type="match status" value="1"/>
</dbReference>
<dbReference type="Gene3D" id="3.10.50.30">
    <property type="entry name" value="Transcription elongation factor, GreA/GreB, C-terminal domain"/>
    <property type="match status" value="1"/>
</dbReference>
<protein>
    <submittedName>
        <fullName evidence="3">Nucleoside diphosphate kinase regulator</fullName>
    </submittedName>
</protein>
<accession>A0A844QPG7</accession>
<dbReference type="EMBL" id="WPHG01000008">
    <property type="protein sequence ID" value="MVA99938.1"/>
    <property type="molecule type" value="Genomic_DNA"/>
</dbReference>
<dbReference type="Pfam" id="PF01272">
    <property type="entry name" value="GreA_GreB"/>
    <property type="match status" value="1"/>
</dbReference>
<evidence type="ECO:0000259" key="2">
    <source>
        <dbReference type="Pfam" id="PF14760"/>
    </source>
</evidence>
<feature type="domain" description="Transcription elongation factor GreA/GreB C-terminal" evidence="1">
    <location>
        <begin position="58"/>
        <end position="131"/>
    </location>
</feature>
<dbReference type="InterPro" id="IPR036953">
    <property type="entry name" value="GreA/GreB_C_sf"/>
</dbReference>
<proteinExistence type="predicted"/>
<dbReference type="GO" id="GO:0070063">
    <property type="term" value="F:RNA polymerase binding"/>
    <property type="evidence" value="ECO:0007669"/>
    <property type="project" value="InterPro"/>
</dbReference>
<keyword evidence="3" id="KW-0418">Kinase</keyword>
<sequence length="150" mass="16072">MAPETKRKRKPAIAMTRSDHERLSRLAEGFAERNPAVADQLFAELDRARTVDDSKLAADVVRMGSRLRFTSDIGEDRTVTLVFPGEADIAEGKVSVLTPIGVALIGLAAGQSIDWTARDGRTHRLTVESVDNATSVAPAPAPVHEAGRAS</sequence>
<dbReference type="PANTHER" id="PTHR30437:SF5">
    <property type="entry name" value="REGULATOR OF NUCLEOSIDE DIPHOSPHATE KINASE"/>
    <property type="match status" value="1"/>
</dbReference>
<dbReference type="Gene3D" id="1.10.286.20">
    <property type="match status" value="1"/>
</dbReference>
<dbReference type="InterPro" id="IPR001437">
    <property type="entry name" value="Tscrpt_elong_fac_GreA/B_C"/>
</dbReference>
<organism evidence="3 4">
    <name type="scientific">Nitratireductor arenosus</name>
    <dbReference type="NCBI Taxonomy" id="2682096"/>
    <lineage>
        <taxon>Bacteria</taxon>
        <taxon>Pseudomonadati</taxon>
        <taxon>Pseudomonadota</taxon>
        <taxon>Alphaproteobacteria</taxon>
        <taxon>Hyphomicrobiales</taxon>
        <taxon>Phyllobacteriaceae</taxon>
        <taxon>Nitratireductor</taxon>
    </lineage>
</organism>
<dbReference type="GO" id="GO:0003677">
    <property type="term" value="F:DNA binding"/>
    <property type="evidence" value="ECO:0007669"/>
    <property type="project" value="InterPro"/>
</dbReference>